<accession>S4NWB7</accession>
<evidence type="ECO:0000313" key="1">
    <source>
        <dbReference type="EMBL" id="JAA79938.1"/>
    </source>
</evidence>
<dbReference type="AlphaFoldDB" id="S4NWB7"/>
<protein>
    <submittedName>
        <fullName evidence="1">Uncharacterized protein</fullName>
    </submittedName>
</protein>
<reference evidence="1" key="1">
    <citation type="journal article" date="2013" name="BMC Genomics">
        <title>Unscrambling butterfly oogenesis.</title>
        <authorList>
            <person name="Carter J.M."/>
            <person name="Baker S.C."/>
            <person name="Pink R."/>
            <person name="Carter D.R."/>
            <person name="Collins A."/>
            <person name="Tomlin J."/>
            <person name="Gibbs M."/>
            <person name="Breuker C.J."/>
        </authorList>
    </citation>
    <scope>NUCLEOTIDE SEQUENCE</scope>
    <source>
        <tissue evidence="1">Ovary</tissue>
    </source>
</reference>
<reference evidence="1" key="2">
    <citation type="submission" date="2013-05" db="EMBL/GenBank/DDBJ databases">
        <authorList>
            <person name="Carter J.-M."/>
            <person name="Baker S.C."/>
            <person name="Pink R."/>
            <person name="Carter D.R.F."/>
            <person name="Collins A."/>
            <person name="Tomlin J."/>
            <person name="Gibbs M."/>
            <person name="Breuker C.J."/>
        </authorList>
    </citation>
    <scope>NUCLEOTIDE SEQUENCE</scope>
    <source>
        <tissue evidence="1">Ovary</tissue>
    </source>
</reference>
<sequence length="75" mass="8307">GQADGPADGKSKSEQLFLARQFVDTSGVHVIHAQKHCILKIILYNSCYRGIFTFYAMYLLYAYPGQKPVHATGGN</sequence>
<proteinExistence type="predicted"/>
<dbReference type="EMBL" id="GAIX01012622">
    <property type="protein sequence ID" value="JAA79938.1"/>
    <property type="molecule type" value="Transcribed_RNA"/>
</dbReference>
<name>S4NWB7_9NEOP</name>
<organism evidence="1">
    <name type="scientific">Pararge aegeria</name>
    <name type="common">speckled wood butterfly</name>
    <dbReference type="NCBI Taxonomy" id="116150"/>
    <lineage>
        <taxon>Eukaryota</taxon>
        <taxon>Metazoa</taxon>
        <taxon>Ecdysozoa</taxon>
        <taxon>Arthropoda</taxon>
        <taxon>Hexapoda</taxon>
        <taxon>Insecta</taxon>
        <taxon>Pterygota</taxon>
        <taxon>Neoptera</taxon>
        <taxon>Endopterygota</taxon>
        <taxon>Lepidoptera</taxon>
        <taxon>Glossata</taxon>
        <taxon>Ditrysia</taxon>
        <taxon>Papilionoidea</taxon>
        <taxon>Nymphalidae</taxon>
        <taxon>Satyrinae</taxon>
        <taxon>Satyrini</taxon>
        <taxon>Parargina</taxon>
        <taxon>Pararge</taxon>
    </lineage>
</organism>
<feature type="non-terminal residue" evidence="1">
    <location>
        <position position="1"/>
    </location>
</feature>